<keyword evidence="1" id="KW-0472">Membrane</keyword>
<dbReference type="RefSeq" id="WP_065433837.1">
    <property type="nucleotide sequence ID" value="NZ_BDDM01000315.1"/>
</dbReference>
<reference evidence="3" key="1">
    <citation type="submission" date="2016-05" db="EMBL/GenBank/DDBJ databases">
        <title>Draft genome sequences of four strains of Ehrlichia ruminantium, a tick-borne pathogen of ruminants, isolated from Zimbabwe, The Gambia and Ghana.</title>
        <authorList>
            <person name="Nakao R."/>
            <person name="Jongejan F."/>
            <person name="Sugimoto C."/>
        </authorList>
    </citation>
    <scope>NUCLEOTIDE SEQUENCE [LARGE SCALE GENOMIC DNA]</scope>
    <source>
        <strain evidence="3">Pokoase 417</strain>
    </source>
</reference>
<evidence type="ECO:0000313" key="2">
    <source>
        <dbReference type="EMBL" id="GAT78781.1"/>
    </source>
</evidence>
<dbReference type="EMBL" id="BDDM01000315">
    <property type="protein sequence ID" value="GAT78781.1"/>
    <property type="molecule type" value="Genomic_DNA"/>
</dbReference>
<dbReference type="Proteomes" id="UP000092731">
    <property type="component" value="Unassembled WGS sequence"/>
</dbReference>
<accession>A0A170TDA1</accession>
<proteinExistence type="predicted"/>
<name>A0A170TDA1_EHRRU</name>
<sequence>MDLNKLIKRLVFSFVMINFVNKFFSETESERMHLRDDLQYYYYFLCLCHAVMGFIIVNTDGYNILEDFMFSEQIVGRENAEMLSISDTEGGGESLVEENSSTNDQVPGYMLQDSYIRLCVDPRFYRVDMRM</sequence>
<dbReference type="AlphaFoldDB" id="A0A170TDA1"/>
<gene>
    <name evidence="2" type="ORF">EHRUM3_10110</name>
</gene>
<keyword evidence="1" id="KW-0812">Transmembrane</keyword>
<feature type="transmembrane region" description="Helical" evidence="1">
    <location>
        <begin position="40"/>
        <end position="57"/>
    </location>
</feature>
<evidence type="ECO:0000313" key="3">
    <source>
        <dbReference type="Proteomes" id="UP000092731"/>
    </source>
</evidence>
<evidence type="ECO:0000256" key="1">
    <source>
        <dbReference type="SAM" id="Phobius"/>
    </source>
</evidence>
<keyword evidence="1" id="KW-1133">Transmembrane helix</keyword>
<organism evidence="2 3">
    <name type="scientific">Ehrlichia ruminantium</name>
    <name type="common">heartwater rickettsia</name>
    <name type="synonym">Cowdria ruminantium</name>
    <dbReference type="NCBI Taxonomy" id="779"/>
    <lineage>
        <taxon>Bacteria</taxon>
        <taxon>Pseudomonadati</taxon>
        <taxon>Pseudomonadota</taxon>
        <taxon>Alphaproteobacteria</taxon>
        <taxon>Rickettsiales</taxon>
        <taxon>Anaplasmataceae</taxon>
        <taxon>Ehrlichia</taxon>
    </lineage>
</organism>
<comment type="caution">
    <text evidence="2">The sequence shown here is derived from an EMBL/GenBank/DDBJ whole genome shotgun (WGS) entry which is preliminary data.</text>
</comment>
<protein>
    <submittedName>
        <fullName evidence="2">Uncharacterized protein</fullName>
    </submittedName>
</protein>